<reference evidence="7" key="1">
    <citation type="submission" date="2013-08" db="EMBL/GenBank/DDBJ databases">
        <title>Gene expansion shapes genome architecture in the human pathogen Lichtheimia corymbifera: an evolutionary genomics analysis in the ancient terrestrial Mucorales (Mucoromycotina).</title>
        <authorList>
            <person name="Schwartze V.U."/>
            <person name="Winter S."/>
            <person name="Shelest E."/>
            <person name="Marcet-Houben M."/>
            <person name="Horn F."/>
            <person name="Wehner S."/>
            <person name="Hoffmann K."/>
            <person name="Riege K."/>
            <person name="Sammeth M."/>
            <person name="Nowrousian M."/>
            <person name="Valiante V."/>
            <person name="Linde J."/>
            <person name="Jacobsen I.D."/>
            <person name="Marz M."/>
            <person name="Brakhage A.A."/>
            <person name="Gabaldon T."/>
            <person name="Bocker S."/>
            <person name="Voigt K."/>
        </authorList>
    </citation>
    <scope>NUCLEOTIDE SEQUENCE [LARGE SCALE GENOMIC DNA]</scope>
    <source>
        <strain evidence="7">FSU 9682</strain>
    </source>
</reference>
<feature type="compositionally biased region" description="Polar residues" evidence="3">
    <location>
        <begin position="359"/>
        <end position="375"/>
    </location>
</feature>
<gene>
    <name evidence="7" type="ORF">LCOR_06293.1</name>
</gene>
<dbReference type="Gene3D" id="1.10.150.50">
    <property type="entry name" value="Transcription Factor, Ets-1"/>
    <property type="match status" value="1"/>
</dbReference>
<feature type="region of interest" description="Disordered" evidence="3">
    <location>
        <begin position="93"/>
        <end position="142"/>
    </location>
</feature>
<feature type="compositionally biased region" description="Polar residues" evidence="3">
    <location>
        <begin position="336"/>
        <end position="346"/>
    </location>
</feature>
<feature type="compositionally biased region" description="Low complexity" evidence="3">
    <location>
        <begin position="347"/>
        <end position="358"/>
    </location>
</feature>
<dbReference type="Gene3D" id="2.30.30.40">
    <property type="entry name" value="SH3 Domains"/>
    <property type="match status" value="1"/>
</dbReference>
<evidence type="ECO:0000313" key="7">
    <source>
        <dbReference type="EMBL" id="CDH55112.1"/>
    </source>
</evidence>
<dbReference type="PANTHER" id="PTHR12752:SF9">
    <property type="entry name" value="KRAMER, ISOFORM I"/>
    <property type="match status" value="1"/>
</dbReference>
<protein>
    <submittedName>
        <fullName evidence="7">Phospholipid binding</fullName>
    </submittedName>
</protein>
<feature type="domain" description="SAM" evidence="6">
    <location>
        <begin position="168"/>
        <end position="231"/>
    </location>
</feature>
<dbReference type="PROSITE" id="PS50002">
    <property type="entry name" value="SH3"/>
    <property type="match status" value="1"/>
</dbReference>
<dbReference type="InterPro" id="IPR013761">
    <property type="entry name" value="SAM/pointed_sf"/>
</dbReference>
<dbReference type="PROSITE" id="PS50105">
    <property type="entry name" value="SAM_DOMAIN"/>
    <property type="match status" value="1"/>
</dbReference>
<dbReference type="Pfam" id="PF07647">
    <property type="entry name" value="SAM_2"/>
    <property type="match status" value="1"/>
</dbReference>
<feature type="compositionally biased region" description="Polar residues" evidence="3">
    <location>
        <begin position="686"/>
        <end position="695"/>
    </location>
</feature>
<proteinExistence type="predicted"/>
<feature type="compositionally biased region" description="Low complexity" evidence="3">
    <location>
        <begin position="116"/>
        <end position="136"/>
    </location>
</feature>
<feature type="compositionally biased region" description="Low complexity" evidence="3">
    <location>
        <begin position="97"/>
        <end position="107"/>
    </location>
</feature>
<feature type="compositionally biased region" description="Low complexity" evidence="3">
    <location>
        <begin position="645"/>
        <end position="668"/>
    </location>
</feature>
<dbReference type="Proteomes" id="UP000027586">
    <property type="component" value="Unassembled WGS sequence"/>
</dbReference>
<evidence type="ECO:0000259" key="5">
    <source>
        <dbReference type="PROSITE" id="PS50003"/>
    </source>
</evidence>
<evidence type="ECO:0000256" key="1">
    <source>
        <dbReference type="ARBA" id="ARBA00022443"/>
    </source>
</evidence>
<evidence type="ECO:0000259" key="4">
    <source>
        <dbReference type="PROSITE" id="PS50002"/>
    </source>
</evidence>
<dbReference type="Pfam" id="PF00018">
    <property type="entry name" value="SH3_1"/>
    <property type="match status" value="1"/>
</dbReference>
<dbReference type="STRING" id="1263082.A0A068RZT2"/>
<dbReference type="SMART" id="SM00326">
    <property type="entry name" value="SH3"/>
    <property type="match status" value="1"/>
</dbReference>
<comment type="caution">
    <text evidence="7">The sequence shown here is derived from an EMBL/GenBank/DDBJ whole genome shotgun (WGS) entry which is preliminary data.</text>
</comment>
<feature type="compositionally biased region" description="Basic residues" evidence="3">
    <location>
        <begin position="302"/>
        <end position="311"/>
    </location>
</feature>
<dbReference type="CDD" id="cd00174">
    <property type="entry name" value="SH3"/>
    <property type="match status" value="1"/>
</dbReference>
<dbReference type="InterPro" id="IPR036872">
    <property type="entry name" value="CH_dom_sf"/>
</dbReference>
<dbReference type="PROSITE" id="PS50003">
    <property type="entry name" value="PH_DOMAIN"/>
    <property type="match status" value="1"/>
</dbReference>
<dbReference type="CDD" id="cd00014">
    <property type="entry name" value="CH_SF"/>
    <property type="match status" value="1"/>
</dbReference>
<dbReference type="InterPro" id="IPR001849">
    <property type="entry name" value="PH_domain"/>
</dbReference>
<dbReference type="InterPro" id="IPR011993">
    <property type="entry name" value="PH-like_dom_sf"/>
</dbReference>
<dbReference type="CDD" id="cd09535">
    <property type="entry name" value="SAM_BOI-like_fungal"/>
    <property type="match status" value="1"/>
</dbReference>
<dbReference type="AlphaFoldDB" id="A0A068RZT2"/>
<evidence type="ECO:0000259" key="6">
    <source>
        <dbReference type="PROSITE" id="PS50105"/>
    </source>
</evidence>
<dbReference type="EMBL" id="CBTN010000027">
    <property type="protein sequence ID" value="CDH55112.1"/>
    <property type="molecule type" value="Genomic_DNA"/>
</dbReference>
<organism evidence="7 8">
    <name type="scientific">Lichtheimia corymbifera JMRC:FSU:9682</name>
    <dbReference type="NCBI Taxonomy" id="1263082"/>
    <lineage>
        <taxon>Eukaryota</taxon>
        <taxon>Fungi</taxon>
        <taxon>Fungi incertae sedis</taxon>
        <taxon>Mucoromycota</taxon>
        <taxon>Mucoromycotina</taxon>
        <taxon>Mucoromycetes</taxon>
        <taxon>Mucorales</taxon>
        <taxon>Lichtheimiaceae</taxon>
        <taxon>Lichtheimia</taxon>
    </lineage>
</organism>
<feature type="region of interest" description="Disordered" evidence="3">
    <location>
        <begin position="591"/>
        <end position="705"/>
    </location>
</feature>
<dbReference type="FunFam" id="2.30.29.30:FF:000286">
    <property type="entry name" value="PH-protein kinase domain containing protein"/>
    <property type="match status" value="1"/>
</dbReference>
<dbReference type="SUPFAM" id="SSF47576">
    <property type="entry name" value="Calponin-homology domain, CH-domain"/>
    <property type="match status" value="1"/>
</dbReference>
<feature type="region of interest" description="Disordered" evidence="3">
    <location>
        <begin position="232"/>
        <end position="314"/>
    </location>
</feature>
<dbReference type="InterPro" id="IPR001660">
    <property type="entry name" value="SAM"/>
</dbReference>
<dbReference type="InterPro" id="IPR001452">
    <property type="entry name" value="SH3_domain"/>
</dbReference>
<evidence type="ECO:0000256" key="3">
    <source>
        <dbReference type="SAM" id="MobiDB-lite"/>
    </source>
</evidence>
<dbReference type="SMART" id="SM00233">
    <property type="entry name" value="PH"/>
    <property type="match status" value="1"/>
</dbReference>
<dbReference type="SUPFAM" id="SSF47769">
    <property type="entry name" value="SAM/Pointed domain"/>
    <property type="match status" value="1"/>
</dbReference>
<dbReference type="SUPFAM" id="SSF50729">
    <property type="entry name" value="PH domain-like"/>
    <property type="match status" value="1"/>
</dbReference>
<feature type="domain" description="PH" evidence="5">
    <location>
        <begin position="430"/>
        <end position="526"/>
    </location>
</feature>
<name>A0A068RZT2_9FUNG</name>
<feature type="compositionally biased region" description="Basic and acidic residues" evidence="3">
    <location>
        <begin position="232"/>
        <end position="241"/>
    </location>
</feature>
<feature type="region of interest" description="Disordered" evidence="3">
    <location>
        <begin position="56"/>
        <end position="80"/>
    </location>
</feature>
<dbReference type="Pfam" id="PF00169">
    <property type="entry name" value="PH"/>
    <property type="match status" value="1"/>
</dbReference>
<feature type="compositionally biased region" description="Low complexity" evidence="3">
    <location>
        <begin position="256"/>
        <end position="280"/>
    </location>
</feature>
<dbReference type="SMART" id="SM00454">
    <property type="entry name" value="SAM"/>
    <property type="match status" value="1"/>
</dbReference>
<keyword evidence="1 2" id="KW-0728">SH3 domain</keyword>
<evidence type="ECO:0000313" key="8">
    <source>
        <dbReference type="Proteomes" id="UP000027586"/>
    </source>
</evidence>
<dbReference type="SUPFAM" id="SSF50044">
    <property type="entry name" value="SH3-domain"/>
    <property type="match status" value="1"/>
</dbReference>
<dbReference type="Gene3D" id="2.30.29.30">
    <property type="entry name" value="Pleckstrin-homology domain (PH domain)/Phosphotyrosine-binding domain (PTB)"/>
    <property type="match status" value="1"/>
</dbReference>
<keyword evidence="8" id="KW-1185">Reference proteome</keyword>
<dbReference type="PANTHER" id="PTHR12752">
    <property type="entry name" value="PHOSPHOINOSITOL 3-PHOSPHATE-BINDING PROTEIN"/>
    <property type="match status" value="1"/>
</dbReference>
<feature type="compositionally biased region" description="Basic and acidic residues" evidence="3">
    <location>
        <begin position="599"/>
        <end position="614"/>
    </location>
</feature>
<dbReference type="Gene3D" id="1.10.418.10">
    <property type="entry name" value="Calponin-like domain"/>
    <property type="match status" value="1"/>
</dbReference>
<accession>A0A068RZT2</accession>
<dbReference type="OrthoDB" id="73680at2759"/>
<sequence length="849" mass="94655">MAGLETVYAIHHFEAENPDEIAFAVGEPIIVLEKDDGYNDGWWQGRNVKGEIGLFPMNYTSPQQPKKSRSPSIDDSMNKLQLSPSINNNILHQQQLPTPSTSASTTRRSPDLRNNSVSSIASAKSQQQKQLQHGSSPSRPLTLSKNVHKILATALALPELKSTLPEDWTVDQVAVWMDAMGFDAVADNFKAQEITGDILLELTLDSLKELEINTFGKRFKIHSAINALREHCKQASCEDRATTTSTTPDDTRSNDDTTTSRSLSSPQIAASDYASSTTSDEYPQAARLYTMDSIPSTTPPMHPHHHPHHPLRGPAAYRHSEESIRSNHSIRPMEQQGLSRSQSMLKQQPQHPSHRQPQNIELSTRSAGRNASENHSSLPPPASASASSSSTRPMVRNSFSPTSKPQTVVPVASRASMDSLLQRSTQLDVVPDMEGWLHKQGDKYKTWNRRWFVLKGPNLFYFKSPKDVRMKGIINLRGYKIINDETIYAGKYCFKVQHDRERTFYFYTESQRTMKSWMNALMKATIARDYAAPVLSSSTVPTVSLDMARRMKPRPPSMILYKKDEFKGQEQLSPIMDDSPISPYAQQTRESGITDYDDEPHYRPDNNEKSEKRQSPRVSSDDQEPESFKSPSAASLDDSGFQSGPISSILSPPHSSSTSSNSTSNTTTIHHRYHVGSSDEDLIDPQHTSMLTTSRPGGLKRLTEESHVSANTSIWSTTDYIDWLQQNVDRKVTSLSDLRTGDILIELLENLSGKDVRRPPSTANSPANMQMLDNIVAAFKFMGREGVEVDGRYTIKDVFGANESKIKEMLDAIKTWSDTSHNDKKASGGTFGEGNFKGLDQDTTLSSFA</sequence>
<feature type="compositionally biased region" description="Polar residues" evidence="3">
    <location>
        <begin position="397"/>
        <end position="406"/>
    </location>
</feature>
<dbReference type="PRINTS" id="PR00452">
    <property type="entry name" value="SH3DOMAIN"/>
</dbReference>
<dbReference type="InterPro" id="IPR036028">
    <property type="entry name" value="SH3-like_dom_sf"/>
</dbReference>
<feature type="region of interest" description="Disordered" evidence="3">
    <location>
        <begin position="334"/>
        <end position="410"/>
    </location>
</feature>
<feature type="domain" description="SH3" evidence="4">
    <location>
        <begin position="2"/>
        <end position="65"/>
    </location>
</feature>
<evidence type="ECO:0000256" key="2">
    <source>
        <dbReference type="PROSITE-ProRule" id="PRU00192"/>
    </source>
</evidence>
<dbReference type="VEuPathDB" id="FungiDB:LCOR_06293.1"/>